<comment type="caution">
    <text evidence="3">The sequence shown here is derived from an EMBL/GenBank/DDBJ whole genome shotgun (WGS) entry which is preliminary data.</text>
</comment>
<dbReference type="AlphaFoldDB" id="A0A8K2A7E9"/>
<keyword evidence="1" id="KW-1133">Transmembrane helix</keyword>
<dbReference type="Proteomes" id="UP000607397">
    <property type="component" value="Unassembled WGS sequence"/>
</dbReference>
<organism evidence="3 4">
    <name type="scientific">Petrachloros mirabilis ULC683</name>
    <dbReference type="NCBI Taxonomy" id="2781853"/>
    <lineage>
        <taxon>Bacteria</taxon>
        <taxon>Bacillati</taxon>
        <taxon>Cyanobacteriota</taxon>
        <taxon>Cyanophyceae</taxon>
        <taxon>Synechococcales</taxon>
        <taxon>Petrachlorosaceae</taxon>
        <taxon>Petrachloros</taxon>
        <taxon>Petrachloros mirabilis</taxon>
    </lineage>
</organism>
<dbReference type="InterPro" id="IPR025698">
    <property type="entry name" value="2TM_dom"/>
</dbReference>
<name>A0A8K2A7E9_9CYAN</name>
<keyword evidence="4" id="KW-1185">Reference proteome</keyword>
<gene>
    <name evidence="3" type="ORF">GS597_05680</name>
</gene>
<sequence>MSNFQSQPIRYYTQEEVQQILNVAIARQVYQGEFTRSQLLEIAADLGITPAELDVAEQTWQQQQGELQKRQAFNQYRQANLRRDLGRYGIVNGILVLINLLTGFSTPWSLYVLLGWGLKLSLNAWNVYHPDGEAYELAFQRWYRKHQFRNFINTWIGRLLNA</sequence>
<evidence type="ECO:0000313" key="3">
    <source>
        <dbReference type="EMBL" id="NCJ06010.1"/>
    </source>
</evidence>
<evidence type="ECO:0000313" key="4">
    <source>
        <dbReference type="Proteomes" id="UP000607397"/>
    </source>
</evidence>
<dbReference type="Pfam" id="PF13239">
    <property type="entry name" value="2TM"/>
    <property type="match status" value="1"/>
</dbReference>
<keyword evidence="1" id="KW-0472">Membrane</keyword>
<evidence type="ECO:0000256" key="1">
    <source>
        <dbReference type="SAM" id="Phobius"/>
    </source>
</evidence>
<evidence type="ECO:0000259" key="2">
    <source>
        <dbReference type="Pfam" id="PF13239"/>
    </source>
</evidence>
<accession>A0A8K2A7E9</accession>
<reference evidence="3" key="1">
    <citation type="submission" date="2019-12" db="EMBL/GenBank/DDBJ databases">
        <title>High-Quality draft genome sequences of three cyanobacteria isolated from the limestone walls of the Old Cathedral of Coimbra.</title>
        <authorList>
            <person name="Tiago I."/>
            <person name="Soares F."/>
            <person name="Portugal A."/>
        </authorList>
    </citation>
    <scope>NUCLEOTIDE SEQUENCE [LARGE SCALE GENOMIC DNA]</scope>
    <source>
        <strain evidence="3">C</strain>
    </source>
</reference>
<proteinExistence type="predicted"/>
<keyword evidence="1" id="KW-0812">Transmembrane</keyword>
<feature type="transmembrane region" description="Helical" evidence="1">
    <location>
        <begin position="90"/>
        <end position="114"/>
    </location>
</feature>
<protein>
    <recommendedName>
        <fullName evidence="2">2TM domain-containing protein</fullName>
    </recommendedName>
</protein>
<dbReference type="EMBL" id="WVIC01000008">
    <property type="protein sequence ID" value="NCJ06010.1"/>
    <property type="molecule type" value="Genomic_DNA"/>
</dbReference>
<feature type="domain" description="2TM" evidence="2">
    <location>
        <begin position="69"/>
        <end position="147"/>
    </location>
</feature>
<dbReference type="RefSeq" id="WP_161824485.1">
    <property type="nucleotide sequence ID" value="NZ_WVIC01000008.1"/>
</dbReference>